<evidence type="ECO:0000313" key="1">
    <source>
        <dbReference type="EMBL" id="MCG2625609.1"/>
    </source>
</evidence>
<dbReference type="AlphaFoldDB" id="A0A9X1R3J4"/>
<dbReference type="Proteomes" id="UP001139054">
    <property type="component" value="Unassembled WGS sequence"/>
</dbReference>
<gene>
    <name evidence="1" type="ORF">L6654_03150</name>
</gene>
<comment type="caution">
    <text evidence="1">The sequence shown here is derived from an EMBL/GenBank/DDBJ whole genome shotgun (WGS) entry which is preliminary data.</text>
</comment>
<dbReference type="RefSeq" id="WP_237889717.1">
    <property type="nucleotide sequence ID" value="NZ_JAKLTY010000002.1"/>
</dbReference>
<sequence length="66" mass="7576">MPTSNDDFELSPELELEQIVSLQTAHKISGLSPDSWKRHHQDKIIEMSPRRRGVRLRHALMLGKSA</sequence>
<organism evidence="1 2">
    <name type="scientific">Bradyrhizobium zhengyangense</name>
    <dbReference type="NCBI Taxonomy" id="2911009"/>
    <lineage>
        <taxon>Bacteria</taxon>
        <taxon>Pseudomonadati</taxon>
        <taxon>Pseudomonadota</taxon>
        <taxon>Alphaproteobacteria</taxon>
        <taxon>Hyphomicrobiales</taxon>
        <taxon>Nitrobacteraceae</taxon>
        <taxon>Bradyrhizobium</taxon>
    </lineage>
</organism>
<accession>A0A9X1R3J4</accession>
<protein>
    <submittedName>
        <fullName evidence="1">Uncharacterized protein</fullName>
    </submittedName>
</protein>
<proteinExistence type="predicted"/>
<evidence type="ECO:0000313" key="2">
    <source>
        <dbReference type="Proteomes" id="UP001139054"/>
    </source>
</evidence>
<dbReference type="EMBL" id="JAKLTY010000002">
    <property type="protein sequence ID" value="MCG2625609.1"/>
    <property type="molecule type" value="Genomic_DNA"/>
</dbReference>
<name>A0A9X1R3J4_9BRAD</name>
<reference evidence="1" key="1">
    <citation type="submission" date="2022-01" db="EMBL/GenBank/DDBJ databases">
        <title>Genome sequnece data of strain Bradyrhizobium sp. nov.</title>
        <authorList>
            <person name="Zhang J."/>
        </authorList>
    </citation>
    <scope>NUCLEOTIDE SEQUENCE</scope>
    <source>
        <strain evidence="1">WYCCWR 13023</strain>
    </source>
</reference>